<protein>
    <recommendedName>
        <fullName evidence="6">Pseudouridine synthase</fullName>
        <ecNumber evidence="6">5.4.99.-</ecNumber>
    </recommendedName>
</protein>
<dbReference type="RefSeq" id="WP_344799892.1">
    <property type="nucleotide sequence ID" value="NZ_BAABBN010000012.1"/>
</dbReference>
<dbReference type="PANTHER" id="PTHR47683">
    <property type="entry name" value="PSEUDOURIDINE SYNTHASE FAMILY PROTEIN-RELATED"/>
    <property type="match status" value="1"/>
</dbReference>
<dbReference type="InterPro" id="IPR020103">
    <property type="entry name" value="PsdUridine_synth_cat_dom_sf"/>
</dbReference>
<organism evidence="9 10">
    <name type="scientific">Litoribacillus peritrichatus</name>
    <dbReference type="NCBI Taxonomy" id="718191"/>
    <lineage>
        <taxon>Bacteria</taxon>
        <taxon>Pseudomonadati</taxon>
        <taxon>Pseudomonadota</taxon>
        <taxon>Gammaproteobacteria</taxon>
        <taxon>Oceanospirillales</taxon>
        <taxon>Oceanospirillaceae</taxon>
        <taxon>Litoribacillus</taxon>
    </lineage>
</organism>
<evidence type="ECO:0000256" key="5">
    <source>
        <dbReference type="PROSITE-ProRule" id="PRU00182"/>
    </source>
</evidence>
<dbReference type="Proteomes" id="UP001501565">
    <property type="component" value="Unassembled WGS sequence"/>
</dbReference>
<evidence type="ECO:0000256" key="6">
    <source>
        <dbReference type="RuleBase" id="RU003887"/>
    </source>
</evidence>
<evidence type="ECO:0000256" key="2">
    <source>
        <dbReference type="ARBA" id="ARBA00023235"/>
    </source>
</evidence>
<dbReference type="CDD" id="cd00165">
    <property type="entry name" value="S4"/>
    <property type="match status" value="1"/>
</dbReference>
<dbReference type="SMART" id="SM00363">
    <property type="entry name" value="S4"/>
    <property type="match status" value="1"/>
</dbReference>
<feature type="region of interest" description="Disordered" evidence="7">
    <location>
        <begin position="1"/>
        <end position="20"/>
    </location>
</feature>
<keyword evidence="10" id="KW-1185">Reference proteome</keyword>
<dbReference type="Gene3D" id="3.10.290.10">
    <property type="entry name" value="RNA-binding S4 domain"/>
    <property type="match status" value="1"/>
</dbReference>
<evidence type="ECO:0000256" key="1">
    <source>
        <dbReference type="ARBA" id="ARBA00008348"/>
    </source>
</evidence>
<proteinExistence type="inferred from homology"/>
<reference evidence="10" key="1">
    <citation type="journal article" date="2019" name="Int. J. Syst. Evol. Microbiol.">
        <title>The Global Catalogue of Microorganisms (GCM) 10K type strain sequencing project: providing services to taxonomists for standard genome sequencing and annotation.</title>
        <authorList>
            <consortium name="The Broad Institute Genomics Platform"/>
            <consortium name="The Broad Institute Genome Sequencing Center for Infectious Disease"/>
            <person name="Wu L."/>
            <person name="Ma J."/>
        </authorList>
    </citation>
    <scope>NUCLEOTIDE SEQUENCE [LARGE SCALE GENOMIC DNA]</scope>
    <source>
        <strain evidence="10">JCM 17551</strain>
    </source>
</reference>
<feature type="compositionally biased region" description="Basic and acidic residues" evidence="7">
    <location>
        <begin position="1"/>
        <end position="16"/>
    </location>
</feature>
<dbReference type="SUPFAM" id="SSF55174">
    <property type="entry name" value="Alpha-L RNA-binding motif"/>
    <property type="match status" value="1"/>
</dbReference>
<dbReference type="InterPro" id="IPR018496">
    <property type="entry name" value="PsdUridine_synth_RsuA/RluB_CS"/>
</dbReference>
<dbReference type="NCBIfam" id="TIGR00093">
    <property type="entry name" value="pseudouridine synthase"/>
    <property type="match status" value="1"/>
</dbReference>
<dbReference type="InterPro" id="IPR002942">
    <property type="entry name" value="S4_RNA-bd"/>
</dbReference>
<name>A0ABP7N2P1_9GAMM</name>
<feature type="domain" description="RNA-binding S4" evidence="8">
    <location>
        <begin position="21"/>
        <end position="80"/>
    </location>
</feature>
<evidence type="ECO:0000313" key="10">
    <source>
        <dbReference type="Proteomes" id="UP001501565"/>
    </source>
</evidence>
<dbReference type="InterPro" id="IPR000748">
    <property type="entry name" value="PsdUridine_synth_RsuA/RluB/E/F"/>
</dbReference>
<dbReference type="InterPro" id="IPR042092">
    <property type="entry name" value="PsdUridine_s_RsuA/RluB/E/F_cat"/>
</dbReference>
<dbReference type="InterPro" id="IPR036986">
    <property type="entry name" value="S4_RNA-bd_sf"/>
</dbReference>
<dbReference type="EC" id="5.4.99.-" evidence="6"/>
<dbReference type="EMBL" id="BAABBN010000012">
    <property type="protein sequence ID" value="GAA3935455.1"/>
    <property type="molecule type" value="Genomic_DNA"/>
</dbReference>
<evidence type="ECO:0000256" key="4">
    <source>
        <dbReference type="ARBA" id="ARBA00036535"/>
    </source>
</evidence>
<dbReference type="PANTHER" id="PTHR47683:SF2">
    <property type="entry name" value="RNA-BINDING S4 DOMAIN-CONTAINING PROTEIN"/>
    <property type="match status" value="1"/>
</dbReference>
<evidence type="ECO:0000313" key="9">
    <source>
        <dbReference type="EMBL" id="GAA3935455.1"/>
    </source>
</evidence>
<comment type="similarity">
    <text evidence="1 6">Belongs to the pseudouridine synthase RsuA family.</text>
</comment>
<dbReference type="InterPro" id="IPR020094">
    <property type="entry name" value="TruA/RsuA/RluB/E/F_N"/>
</dbReference>
<dbReference type="SUPFAM" id="SSF55120">
    <property type="entry name" value="Pseudouridine synthase"/>
    <property type="match status" value="1"/>
</dbReference>
<evidence type="ECO:0000259" key="8">
    <source>
        <dbReference type="SMART" id="SM00363"/>
    </source>
</evidence>
<keyword evidence="2 6" id="KW-0413">Isomerase</keyword>
<dbReference type="Gene3D" id="3.30.70.1560">
    <property type="entry name" value="Alpha-L RNA-binding motif"/>
    <property type="match status" value="1"/>
</dbReference>
<dbReference type="InterPro" id="IPR006145">
    <property type="entry name" value="PsdUridine_synth_RsuA/RluA"/>
</dbReference>
<evidence type="ECO:0000256" key="7">
    <source>
        <dbReference type="SAM" id="MobiDB-lite"/>
    </source>
</evidence>
<dbReference type="Pfam" id="PF01479">
    <property type="entry name" value="S4"/>
    <property type="match status" value="1"/>
</dbReference>
<dbReference type="InterPro" id="IPR050343">
    <property type="entry name" value="RsuA_PseudoU_synthase"/>
</dbReference>
<keyword evidence="5" id="KW-0694">RNA-binding</keyword>
<dbReference type="PROSITE" id="PS50889">
    <property type="entry name" value="S4"/>
    <property type="match status" value="1"/>
</dbReference>
<comment type="catalytic activity">
    <reaction evidence="4">
        <text>uridine(2604) in 23S rRNA = pseudouridine(2604) in 23S rRNA</text>
        <dbReference type="Rhea" id="RHEA:38875"/>
        <dbReference type="Rhea" id="RHEA-COMP:10093"/>
        <dbReference type="Rhea" id="RHEA-COMP:10094"/>
        <dbReference type="ChEBI" id="CHEBI:65314"/>
        <dbReference type="ChEBI" id="CHEBI:65315"/>
        <dbReference type="EC" id="5.4.99.21"/>
    </reaction>
</comment>
<gene>
    <name evidence="9" type="primary">rluF</name>
    <name evidence="9" type="ORF">GCM10022277_34960</name>
</gene>
<comment type="catalytic activity">
    <reaction evidence="3">
        <text>uridine(35) in tRNA(Tyr) = pseudouridine(35) in tRNA(Tyr)</text>
        <dbReference type="Rhea" id="RHEA:60556"/>
        <dbReference type="Rhea" id="RHEA-COMP:15607"/>
        <dbReference type="Rhea" id="RHEA-COMP:15608"/>
        <dbReference type="ChEBI" id="CHEBI:65314"/>
        <dbReference type="ChEBI" id="CHEBI:65315"/>
    </reaction>
</comment>
<sequence>MTDKNIHPTPEPHDLAQPEGTRVNKYISDSGFCPRKKADKLIKADRVTINGELCRLGTKVGPNDIVKVDDQVITPREKTNFKHVYIAYHKPVGVTCTASPDVENNIINAIAHHERIFPVGRLDKASEGLMILTTDGSIVNKILRAENAHDKEYRVTVDSPLDNSFVKNMSNGLPILGTITNPCTVALESPTVFKITLNQGLNRQIRRMCKFLGFKVLRLERLRIMNIHLNDLPPNEWRDLTPAELSDIFNAVSQSVDSSEELQAKSVKL</sequence>
<comment type="caution">
    <text evidence="9">The sequence shown here is derived from an EMBL/GenBank/DDBJ whole genome shotgun (WGS) entry which is preliminary data.</text>
</comment>
<dbReference type="PROSITE" id="PS01149">
    <property type="entry name" value="PSI_RSU"/>
    <property type="match status" value="1"/>
</dbReference>
<dbReference type="Gene3D" id="3.30.70.580">
    <property type="entry name" value="Pseudouridine synthase I, catalytic domain, N-terminal subdomain"/>
    <property type="match status" value="1"/>
</dbReference>
<evidence type="ECO:0000256" key="3">
    <source>
        <dbReference type="ARBA" id="ARBA00036390"/>
    </source>
</evidence>
<accession>A0ABP7N2P1</accession>
<dbReference type="Pfam" id="PF00849">
    <property type="entry name" value="PseudoU_synth_2"/>
    <property type="match status" value="1"/>
</dbReference>